<evidence type="ECO:0000256" key="1">
    <source>
        <dbReference type="ARBA" id="ARBA00004328"/>
    </source>
</evidence>
<feature type="domain" description="Prohead serine protease" evidence="6">
    <location>
        <begin position="50"/>
        <end position="207"/>
    </location>
</feature>
<dbReference type="GO" id="GO:0006508">
    <property type="term" value="P:proteolysis"/>
    <property type="evidence" value="ECO:0007669"/>
    <property type="project" value="UniProtKB-KW"/>
</dbReference>
<feature type="region of interest" description="Disordered" evidence="5">
    <location>
        <begin position="1"/>
        <end position="59"/>
    </location>
</feature>
<sequence>MGTNLEKLLLDDSEVRANEPTDDKEDTGKKSDDTQQDTDDKKQDTEPKDDPKEDTSISGYALKFNAPSKDLGGFIEIIDPNALADTDLSKVVLLFNHDYNQILASVANNNLTLAIDETGLKFDAQLDTSVSYIADAYKQIQNGNLSHCSFSFDVADNGDEFTTDTDGKTVRTVKQISNLYDVSVVSIAAYDETEVSTAAARSYENYLTKKESEGKHMPIETLDPNNETKQAELRSFDNYIRSHGEKRDGLTTADGNIVIPELVAQPVMEELSKQDLAKYSYGLTVSSSMGKIPVISDSQAVLATKEELAAIPETENGIDGVKYEVKTRTGKIILSNEILDDSAVDLSSIISDQLKRLVLNTNNAQISTILSGLTATPVTTMDDIIKAYDGKLDPNFKEIAVTNMTGLAYLDTLKYEDGHFMLMDDVKAPSGKAIFGLPLLVLNDKFLAGTPLFIGSLREAVAVITRNNLEIKYDVFDNYGTAFAAILRTDYQLLNPDAMLNLTLPAGTAAAKASTKK</sequence>
<evidence type="ECO:0000256" key="2">
    <source>
        <dbReference type="ARBA" id="ARBA00022612"/>
    </source>
</evidence>
<dbReference type="RefSeq" id="WP_056978171.1">
    <property type="nucleotide sequence ID" value="NZ_AYZR01000008.1"/>
</dbReference>
<comment type="subcellular location">
    <subcellularLocation>
        <location evidence="1">Virion</location>
    </subcellularLocation>
</comment>
<dbReference type="Pfam" id="PF05065">
    <property type="entry name" value="Phage_capsid"/>
    <property type="match status" value="1"/>
</dbReference>
<dbReference type="InterPro" id="IPR054612">
    <property type="entry name" value="Phage_capsid-like_C"/>
</dbReference>
<dbReference type="Proteomes" id="UP000051256">
    <property type="component" value="Unassembled WGS sequence"/>
</dbReference>
<dbReference type="AlphaFoldDB" id="A0A0R2D097"/>
<organism evidence="8 9">
    <name type="scientific">Lentilactobacillus senioris DSM 24302 = JCM 17472</name>
    <dbReference type="NCBI Taxonomy" id="1423802"/>
    <lineage>
        <taxon>Bacteria</taxon>
        <taxon>Bacillati</taxon>
        <taxon>Bacillota</taxon>
        <taxon>Bacilli</taxon>
        <taxon>Lactobacillales</taxon>
        <taxon>Lactobacillaceae</taxon>
        <taxon>Lentilactobacillus</taxon>
    </lineage>
</organism>
<dbReference type="NCBIfam" id="TIGR01543">
    <property type="entry name" value="proheadase_HK97"/>
    <property type="match status" value="1"/>
</dbReference>
<dbReference type="InterPro" id="IPR006433">
    <property type="entry name" value="Prohead_protease"/>
</dbReference>
<evidence type="ECO:0000256" key="4">
    <source>
        <dbReference type="ARBA" id="ARBA00022801"/>
    </source>
</evidence>
<feature type="domain" description="Phage capsid-like C-terminal" evidence="7">
    <location>
        <begin position="256"/>
        <end position="499"/>
    </location>
</feature>
<keyword evidence="9" id="KW-1185">Reference proteome</keyword>
<dbReference type="STRING" id="1423802.FC56_GL000323"/>
<reference evidence="8 9" key="1">
    <citation type="journal article" date="2015" name="Genome Announc.">
        <title>Expanding the biotechnology potential of lactobacilli through comparative genomics of 213 strains and associated genera.</title>
        <authorList>
            <person name="Sun Z."/>
            <person name="Harris H.M."/>
            <person name="McCann A."/>
            <person name="Guo C."/>
            <person name="Argimon S."/>
            <person name="Zhang W."/>
            <person name="Yang X."/>
            <person name="Jeffery I.B."/>
            <person name="Cooney J.C."/>
            <person name="Kagawa T.F."/>
            <person name="Liu W."/>
            <person name="Song Y."/>
            <person name="Salvetti E."/>
            <person name="Wrobel A."/>
            <person name="Rasinkangas P."/>
            <person name="Parkhill J."/>
            <person name="Rea M.C."/>
            <person name="O'Sullivan O."/>
            <person name="Ritari J."/>
            <person name="Douillard F.P."/>
            <person name="Paul Ross R."/>
            <person name="Yang R."/>
            <person name="Briner A.E."/>
            <person name="Felis G.E."/>
            <person name="de Vos W.M."/>
            <person name="Barrangou R."/>
            <person name="Klaenhammer T.R."/>
            <person name="Caufield P.W."/>
            <person name="Cui Y."/>
            <person name="Zhang H."/>
            <person name="O'Toole P.W."/>
        </authorList>
    </citation>
    <scope>NUCLEOTIDE SEQUENCE [LARGE SCALE GENOMIC DNA]</scope>
    <source>
        <strain evidence="8 9">DSM 24302</strain>
    </source>
</reference>
<protein>
    <submittedName>
        <fullName evidence="8">HK97 family phage major capsid protein</fullName>
    </submittedName>
</protein>
<comment type="caution">
    <text evidence="8">The sequence shown here is derived from an EMBL/GenBank/DDBJ whole genome shotgun (WGS) entry which is preliminary data.</text>
</comment>
<keyword evidence="4" id="KW-0378">Hydrolase</keyword>
<keyword evidence="2" id="KW-1188">Viral release from host cell</keyword>
<dbReference type="NCBIfam" id="TIGR01554">
    <property type="entry name" value="major_cap_HK97"/>
    <property type="match status" value="1"/>
</dbReference>
<dbReference type="Pfam" id="PF04586">
    <property type="entry name" value="Peptidase_S78"/>
    <property type="match status" value="1"/>
</dbReference>
<evidence type="ECO:0000313" key="8">
    <source>
        <dbReference type="EMBL" id="KRM93606.1"/>
    </source>
</evidence>
<name>A0A0R2D097_9LACO</name>
<evidence type="ECO:0000256" key="5">
    <source>
        <dbReference type="SAM" id="MobiDB-lite"/>
    </source>
</evidence>
<keyword evidence="3" id="KW-0645">Protease</keyword>
<dbReference type="SUPFAM" id="SSF56563">
    <property type="entry name" value="Major capsid protein gp5"/>
    <property type="match status" value="1"/>
</dbReference>
<feature type="compositionally biased region" description="Basic and acidic residues" evidence="5">
    <location>
        <begin position="8"/>
        <end position="55"/>
    </location>
</feature>
<evidence type="ECO:0000259" key="7">
    <source>
        <dbReference type="Pfam" id="PF05065"/>
    </source>
</evidence>
<dbReference type="InterPro" id="IPR054613">
    <property type="entry name" value="Peptidase_S78_dom"/>
</dbReference>
<dbReference type="PATRIC" id="fig|1423802.4.peg.334"/>
<gene>
    <name evidence="8" type="ORF">FC56_GL000323</name>
</gene>
<evidence type="ECO:0000259" key="6">
    <source>
        <dbReference type="Pfam" id="PF04586"/>
    </source>
</evidence>
<dbReference type="InterPro" id="IPR024455">
    <property type="entry name" value="Phage_capsid"/>
</dbReference>
<evidence type="ECO:0000256" key="3">
    <source>
        <dbReference type="ARBA" id="ARBA00022670"/>
    </source>
</evidence>
<proteinExistence type="predicted"/>
<dbReference type="GO" id="GO:0008233">
    <property type="term" value="F:peptidase activity"/>
    <property type="evidence" value="ECO:0007669"/>
    <property type="project" value="UniProtKB-KW"/>
</dbReference>
<dbReference type="EMBL" id="AYZR01000008">
    <property type="protein sequence ID" value="KRM93606.1"/>
    <property type="molecule type" value="Genomic_DNA"/>
</dbReference>
<accession>A0A0R2D097</accession>
<evidence type="ECO:0000313" key="9">
    <source>
        <dbReference type="Proteomes" id="UP000051256"/>
    </source>
</evidence>